<protein>
    <recommendedName>
        <fullName evidence="5">SAM domain-containing protein</fullName>
    </recommendedName>
</protein>
<dbReference type="PANTHER" id="PTHR16154">
    <property type="entry name" value="NEURABIN"/>
    <property type="match status" value="1"/>
</dbReference>
<keyword evidence="1" id="KW-0597">Phosphoprotein</keyword>
<dbReference type="SMART" id="SM00454">
    <property type="entry name" value="SAM"/>
    <property type="match status" value="1"/>
</dbReference>
<evidence type="ECO:0000256" key="1">
    <source>
        <dbReference type="ARBA" id="ARBA00022553"/>
    </source>
</evidence>
<keyword evidence="2 3" id="KW-0175">Coiled coil</keyword>
<dbReference type="STRING" id="418985.A0A1V9X800"/>
<gene>
    <name evidence="6" type="ORF">BIW11_04319</name>
</gene>
<name>A0A1V9X800_9ACAR</name>
<dbReference type="EMBL" id="MNPL01020153">
    <property type="protein sequence ID" value="OQR69680.1"/>
    <property type="molecule type" value="Genomic_DNA"/>
</dbReference>
<sequence length="205" mass="22055">MQRSVSTLNHQQAQFQPMGHATQMSQNTTQLVEISAQTGHLNDAASSPNGGSRMPSSSIPMPPNGGGSGCSGLVGCLDFSFLGHGGQQHNSGKLFQGHVGSGPAWDISSQNHRSSGSVMAWGPEQVRDWLTTLGMKCHGETFSSYGVTGEQLLELGKSGEKLKELGVRESSERALLKKKIKELKRELDRERKAARKEVEAASPKR</sequence>
<dbReference type="PROSITE" id="PS50105">
    <property type="entry name" value="SAM_DOMAIN"/>
    <property type="match status" value="1"/>
</dbReference>
<accession>A0A1V9X800</accession>
<dbReference type="Gene3D" id="1.10.150.50">
    <property type="entry name" value="Transcription Factor, Ets-1"/>
    <property type="match status" value="1"/>
</dbReference>
<dbReference type="AlphaFoldDB" id="A0A1V9X800"/>
<evidence type="ECO:0000256" key="4">
    <source>
        <dbReference type="SAM" id="MobiDB-lite"/>
    </source>
</evidence>
<keyword evidence="7" id="KW-1185">Reference proteome</keyword>
<dbReference type="SUPFAM" id="SSF47769">
    <property type="entry name" value="SAM/Pointed domain"/>
    <property type="match status" value="1"/>
</dbReference>
<feature type="domain" description="SAM" evidence="5">
    <location>
        <begin position="121"/>
        <end position="186"/>
    </location>
</feature>
<dbReference type="Pfam" id="PF07647">
    <property type="entry name" value="SAM_2"/>
    <property type="match status" value="1"/>
</dbReference>
<dbReference type="Proteomes" id="UP000192247">
    <property type="component" value="Unassembled WGS sequence"/>
</dbReference>
<evidence type="ECO:0000259" key="5">
    <source>
        <dbReference type="PROSITE" id="PS50105"/>
    </source>
</evidence>
<dbReference type="InterPro" id="IPR001660">
    <property type="entry name" value="SAM"/>
</dbReference>
<dbReference type="InterPro" id="IPR013761">
    <property type="entry name" value="SAM/pointed_sf"/>
</dbReference>
<feature type="region of interest" description="Disordered" evidence="4">
    <location>
        <begin position="1"/>
        <end position="25"/>
    </location>
</feature>
<feature type="compositionally biased region" description="Polar residues" evidence="4">
    <location>
        <begin position="1"/>
        <end position="15"/>
    </location>
</feature>
<evidence type="ECO:0000313" key="6">
    <source>
        <dbReference type="EMBL" id="OQR69680.1"/>
    </source>
</evidence>
<proteinExistence type="predicted"/>
<evidence type="ECO:0000313" key="7">
    <source>
        <dbReference type="Proteomes" id="UP000192247"/>
    </source>
</evidence>
<evidence type="ECO:0000256" key="2">
    <source>
        <dbReference type="ARBA" id="ARBA00023054"/>
    </source>
</evidence>
<dbReference type="PANTHER" id="PTHR16154:SF6">
    <property type="entry name" value="SPINOPHILIN, ISOFORM J"/>
    <property type="match status" value="1"/>
</dbReference>
<reference evidence="6 7" key="1">
    <citation type="journal article" date="2017" name="Gigascience">
        <title>Draft genome of the honey bee ectoparasitic mite, Tropilaelaps mercedesae, is shaped by the parasitic life history.</title>
        <authorList>
            <person name="Dong X."/>
            <person name="Armstrong S.D."/>
            <person name="Xia D."/>
            <person name="Makepeace B.L."/>
            <person name="Darby A.C."/>
            <person name="Kadowaki T."/>
        </authorList>
    </citation>
    <scope>NUCLEOTIDE SEQUENCE [LARGE SCALE GENOMIC DNA]</scope>
    <source>
        <strain evidence="6">Wuxi-XJTLU</strain>
    </source>
</reference>
<dbReference type="InterPro" id="IPR043446">
    <property type="entry name" value="Neurabin-like"/>
</dbReference>
<comment type="caution">
    <text evidence="6">The sequence shown here is derived from an EMBL/GenBank/DDBJ whole genome shotgun (WGS) entry which is preliminary data.</text>
</comment>
<evidence type="ECO:0000256" key="3">
    <source>
        <dbReference type="SAM" id="Coils"/>
    </source>
</evidence>
<dbReference type="InParanoid" id="A0A1V9X800"/>
<feature type="coiled-coil region" evidence="3">
    <location>
        <begin position="173"/>
        <end position="200"/>
    </location>
</feature>
<organism evidence="6 7">
    <name type="scientific">Tropilaelaps mercedesae</name>
    <dbReference type="NCBI Taxonomy" id="418985"/>
    <lineage>
        <taxon>Eukaryota</taxon>
        <taxon>Metazoa</taxon>
        <taxon>Ecdysozoa</taxon>
        <taxon>Arthropoda</taxon>
        <taxon>Chelicerata</taxon>
        <taxon>Arachnida</taxon>
        <taxon>Acari</taxon>
        <taxon>Parasitiformes</taxon>
        <taxon>Mesostigmata</taxon>
        <taxon>Gamasina</taxon>
        <taxon>Dermanyssoidea</taxon>
        <taxon>Laelapidae</taxon>
        <taxon>Tropilaelaps</taxon>
    </lineage>
</organism>
<feature type="compositionally biased region" description="Low complexity" evidence="4">
    <location>
        <begin position="50"/>
        <end position="59"/>
    </location>
</feature>
<feature type="region of interest" description="Disordered" evidence="4">
    <location>
        <begin position="41"/>
        <end position="65"/>
    </location>
</feature>